<evidence type="ECO:0000256" key="2">
    <source>
        <dbReference type="ARBA" id="ARBA00022692"/>
    </source>
</evidence>
<keyword evidence="4 5" id="KW-0472">Membrane</keyword>
<gene>
    <name evidence="8" type="ORF">Poli38472_013565</name>
</gene>
<dbReference type="InterPro" id="IPR014710">
    <property type="entry name" value="RmlC-like_jellyroll"/>
</dbReference>
<dbReference type="Pfam" id="PF01740">
    <property type="entry name" value="STAS"/>
    <property type="match status" value="1"/>
</dbReference>
<feature type="transmembrane region" description="Helical" evidence="5">
    <location>
        <begin position="94"/>
        <end position="111"/>
    </location>
</feature>
<dbReference type="Gene3D" id="2.60.120.10">
    <property type="entry name" value="Jelly Rolls"/>
    <property type="match status" value="1"/>
</dbReference>
<dbReference type="OrthoDB" id="409725at2759"/>
<name>A0A8K1CD78_PYTOL</name>
<dbReference type="PROSITE" id="PS50801">
    <property type="entry name" value="STAS"/>
    <property type="match status" value="1"/>
</dbReference>
<evidence type="ECO:0000313" key="8">
    <source>
        <dbReference type="EMBL" id="TMW61102.1"/>
    </source>
</evidence>
<evidence type="ECO:0000259" key="6">
    <source>
        <dbReference type="PROSITE" id="PS50042"/>
    </source>
</evidence>
<dbReference type="InterPro" id="IPR052706">
    <property type="entry name" value="Membrane-Transporter-like"/>
</dbReference>
<dbReference type="InterPro" id="IPR036513">
    <property type="entry name" value="STAS_dom_sf"/>
</dbReference>
<dbReference type="CDD" id="cd00038">
    <property type="entry name" value="CAP_ED"/>
    <property type="match status" value="1"/>
</dbReference>
<keyword evidence="2 5" id="KW-0812">Transmembrane</keyword>
<feature type="transmembrane region" description="Helical" evidence="5">
    <location>
        <begin position="221"/>
        <end position="240"/>
    </location>
</feature>
<accession>A0A8K1CD78</accession>
<dbReference type="AlphaFoldDB" id="A0A8K1CD78"/>
<dbReference type="PANTHER" id="PTHR43310">
    <property type="entry name" value="SULFATE TRANSPORTER YBAR-RELATED"/>
    <property type="match status" value="1"/>
</dbReference>
<feature type="transmembrane region" description="Helical" evidence="5">
    <location>
        <begin position="363"/>
        <end position="385"/>
    </location>
</feature>
<sequence length="879" mass="96813">MARDDEALLVSKAPMGGKLQLVQGAVQAILAGMIIAIVMCPLMIGYAAMIYGHDEFESVMPMLTKLVFMSSIAHQLVITIRSPLSFAIGQTQDAGLIFLSTMATSIMVELGPTVPFQERIATVVVHLSICTAMVGFGLIVFGKLRLASLVNYLPTPVIGGYLAFIGFFVLKGGITLMTGTALKTLGSWTQLFTGHQMALLLPGVLCGLALSYITARYHHFAVFPGCLIAMPVIFFLVLWISGITMDEARSYGYLSPETPRIALGDVYGLFHFSTIHWEVMFPLQLPTVFSMFCVIALASTLDIVSASMGTGSPMEYNQQLQTVGVSNLVTGLTGGYTGSYIFSQTIFSHRLHPAAIEAQYPGFSRLIGLSLIICEFCIVLTPFSLTTVIPKFLFGSVLVFIGVELLKTWIIGVYRKLLLVEYLTALATFIFLNVFGVQLGLAAGVGLAALCFLIEYARSEAVRVVQSTSDVIRTAEQHELLHGGSAVEEDAWLKKQRVVTLQLHGHIFFGSVVHIQERVKEAVCIRSKATKPQTHGHASMVHPMRHDHRMPLLAMNHGVHPPLQKLDGKLCCDEHRGRTRFVVFDFSQVSGLDATAARSCFLALKMLFKQHKITVVYCGMKEKIEFLLRANDVFSTDGHDDELCHTTSDVDLALDWCEQQLILAAAKKRSLDSGQSLQAVLPPATQELPLAQIFKAYLSTERRNTPEVTQAIDDVAKQFAIQRWKQTERVFVVGETSDSWFVLLRGQVTLYTKTDSSEASDSPHFTNPFVSNLRRRRYGSGNQHVASQPNSTTADTASDRELFARVRAGCIFGDMDFVLQQPRAIEAVCTEDDTVTAMIPRSSMEKLLQTQPQVAFALQEAVLRASYMALTEKLHSLVI</sequence>
<dbReference type="SUPFAM" id="SSF52091">
    <property type="entry name" value="SpoIIaa-like"/>
    <property type="match status" value="1"/>
</dbReference>
<proteinExistence type="predicted"/>
<feature type="transmembrane region" description="Helical" evidence="5">
    <location>
        <begin position="123"/>
        <end position="141"/>
    </location>
</feature>
<evidence type="ECO:0000313" key="9">
    <source>
        <dbReference type="Proteomes" id="UP000794436"/>
    </source>
</evidence>
<dbReference type="InterPro" id="IPR018490">
    <property type="entry name" value="cNMP-bd_dom_sf"/>
</dbReference>
<evidence type="ECO:0000259" key="7">
    <source>
        <dbReference type="PROSITE" id="PS50801"/>
    </source>
</evidence>
<feature type="transmembrane region" description="Helical" evidence="5">
    <location>
        <begin position="392"/>
        <end position="414"/>
    </location>
</feature>
<feature type="transmembrane region" description="Helical" evidence="5">
    <location>
        <begin position="63"/>
        <end position="82"/>
    </location>
</feature>
<dbReference type="InterPro" id="IPR002645">
    <property type="entry name" value="STAS_dom"/>
</dbReference>
<dbReference type="SUPFAM" id="SSF51206">
    <property type="entry name" value="cAMP-binding domain-like"/>
    <property type="match status" value="1"/>
</dbReference>
<dbReference type="InterPro" id="IPR000595">
    <property type="entry name" value="cNMP-bd_dom"/>
</dbReference>
<reference evidence="8" key="1">
    <citation type="submission" date="2019-03" db="EMBL/GenBank/DDBJ databases">
        <title>Long read genome sequence of the mycoparasitic Pythium oligandrum ATCC 38472 isolated from sugarbeet rhizosphere.</title>
        <authorList>
            <person name="Gaulin E."/>
        </authorList>
    </citation>
    <scope>NUCLEOTIDE SEQUENCE</scope>
    <source>
        <strain evidence="8">ATCC 38472_TT</strain>
    </source>
</reference>
<feature type="transmembrane region" description="Helical" evidence="5">
    <location>
        <begin position="283"/>
        <end position="304"/>
    </location>
</feature>
<evidence type="ECO:0000256" key="5">
    <source>
        <dbReference type="SAM" id="Phobius"/>
    </source>
</evidence>
<organism evidence="8 9">
    <name type="scientific">Pythium oligandrum</name>
    <name type="common">Mycoparasitic fungus</name>
    <dbReference type="NCBI Taxonomy" id="41045"/>
    <lineage>
        <taxon>Eukaryota</taxon>
        <taxon>Sar</taxon>
        <taxon>Stramenopiles</taxon>
        <taxon>Oomycota</taxon>
        <taxon>Peronosporomycetes</taxon>
        <taxon>Pythiales</taxon>
        <taxon>Pythiaceae</taxon>
        <taxon>Pythium</taxon>
    </lineage>
</organism>
<evidence type="ECO:0000256" key="1">
    <source>
        <dbReference type="ARBA" id="ARBA00004141"/>
    </source>
</evidence>
<protein>
    <recommendedName>
        <fullName evidence="10">STAS domain-containing protein</fullName>
    </recommendedName>
</protein>
<keyword evidence="9" id="KW-1185">Reference proteome</keyword>
<dbReference type="Gene3D" id="3.30.750.24">
    <property type="entry name" value="STAS domain"/>
    <property type="match status" value="1"/>
</dbReference>
<comment type="caution">
    <text evidence="8">The sequence shown here is derived from an EMBL/GenBank/DDBJ whole genome shotgun (WGS) entry which is preliminary data.</text>
</comment>
<dbReference type="Pfam" id="PF00916">
    <property type="entry name" value="Sulfate_transp"/>
    <property type="match status" value="1"/>
</dbReference>
<feature type="transmembrane region" description="Helical" evidence="5">
    <location>
        <begin position="197"/>
        <end position="215"/>
    </location>
</feature>
<feature type="domain" description="Cyclic nucleotide-binding" evidence="6">
    <location>
        <begin position="728"/>
        <end position="865"/>
    </location>
</feature>
<feature type="transmembrane region" description="Helical" evidence="5">
    <location>
        <begin position="426"/>
        <end position="454"/>
    </location>
</feature>
<evidence type="ECO:0000256" key="3">
    <source>
        <dbReference type="ARBA" id="ARBA00022989"/>
    </source>
</evidence>
<dbReference type="EMBL" id="SPLM01000077">
    <property type="protein sequence ID" value="TMW61102.1"/>
    <property type="molecule type" value="Genomic_DNA"/>
</dbReference>
<keyword evidence="3 5" id="KW-1133">Transmembrane helix</keyword>
<dbReference type="CDD" id="cd07042">
    <property type="entry name" value="STAS_SulP_like_sulfate_transporter"/>
    <property type="match status" value="1"/>
</dbReference>
<dbReference type="GO" id="GO:0016020">
    <property type="term" value="C:membrane"/>
    <property type="evidence" value="ECO:0007669"/>
    <property type="project" value="UniProtKB-SubCell"/>
</dbReference>
<dbReference type="Proteomes" id="UP000794436">
    <property type="component" value="Unassembled WGS sequence"/>
</dbReference>
<dbReference type="InterPro" id="IPR011547">
    <property type="entry name" value="SLC26A/SulP_dom"/>
</dbReference>
<evidence type="ECO:0008006" key="10">
    <source>
        <dbReference type="Google" id="ProtNLM"/>
    </source>
</evidence>
<comment type="subcellular location">
    <subcellularLocation>
        <location evidence="1">Membrane</location>
        <topology evidence="1">Multi-pass membrane protein</topology>
    </subcellularLocation>
</comment>
<feature type="domain" description="STAS" evidence="7">
    <location>
        <begin position="498"/>
        <end position="657"/>
    </location>
</feature>
<feature type="transmembrane region" description="Helical" evidence="5">
    <location>
        <begin position="25"/>
        <end position="51"/>
    </location>
</feature>
<evidence type="ECO:0000256" key="4">
    <source>
        <dbReference type="ARBA" id="ARBA00023136"/>
    </source>
</evidence>
<dbReference type="PROSITE" id="PS50042">
    <property type="entry name" value="CNMP_BINDING_3"/>
    <property type="match status" value="1"/>
</dbReference>
<dbReference type="PANTHER" id="PTHR43310:SF2">
    <property type="entry name" value="SLC26A_SULP TRANSPORTER DOMAIN-CONTAINING PROTEIN"/>
    <property type="match status" value="1"/>
</dbReference>